<accession>A0A438BGC7</accession>
<dbReference type="EMBL" id="RKLP01000003">
    <property type="protein sequence ID" value="RVW10047.1"/>
    <property type="molecule type" value="Genomic_DNA"/>
</dbReference>
<feature type="chain" id="PRO_5019398399" evidence="1">
    <location>
        <begin position="25"/>
        <end position="151"/>
    </location>
</feature>
<name>A0A438BGC7_9NOCA</name>
<organism evidence="2 3">
    <name type="scientific">Prescottella agglutinans</name>
    <dbReference type="NCBI Taxonomy" id="1644129"/>
    <lineage>
        <taxon>Bacteria</taxon>
        <taxon>Bacillati</taxon>
        <taxon>Actinomycetota</taxon>
        <taxon>Actinomycetes</taxon>
        <taxon>Mycobacteriales</taxon>
        <taxon>Nocardiaceae</taxon>
        <taxon>Prescottella</taxon>
    </lineage>
</organism>
<reference evidence="2 3" key="1">
    <citation type="submission" date="2018-11" db="EMBL/GenBank/DDBJ databases">
        <title>Rhodococcus spongicola sp. nov. and Rhodococcus xishaensis sp. nov. from marine sponges.</title>
        <authorList>
            <person name="Li L."/>
            <person name="Lin H.W."/>
        </authorList>
    </citation>
    <scope>NUCLEOTIDE SEQUENCE [LARGE SCALE GENOMIC DNA]</scope>
    <source>
        <strain evidence="2 3">CCTCC AB2014297</strain>
    </source>
</reference>
<keyword evidence="1" id="KW-0732">Signal</keyword>
<evidence type="ECO:0000256" key="1">
    <source>
        <dbReference type="SAM" id="SignalP"/>
    </source>
</evidence>
<dbReference type="RefSeq" id="WP_127915425.1">
    <property type="nucleotide sequence ID" value="NZ_RKLP01000003.1"/>
</dbReference>
<evidence type="ECO:0000313" key="3">
    <source>
        <dbReference type="Proteomes" id="UP000286208"/>
    </source>
</evidence>
<dbReference type="Proteomes" id="UP000286208">
    <property type="component" value="Unassembled WGS sequence"/>
</dbReference>
<sequence>MRRIVTAAAVAVALGAVAAPVAGAEEVGPQPIPPSSITSGSASIAAPGLRAAFDRGATIVEAVRDYAHYDTTRGVVYRVVHDPEQLSSPTVKFVVVGALPADEFIGVTYPPQSFAQIYRMPKSHYEGNAPLGGHFVTAPPVLGVGLAFATP</sequence>
<dbReference type="AlphaFoldDB" id="A0A438BGC7"/>
<protein>
    <submittedName>
        <fullName evidence="2">Uncharacterized protein</fullName>
    </submittedName>
</protein>
<feature type="signal peptide" evidence="1">
    <location>
        <begin position="1"/>
        <end position="24"/>
    </location>
</feature>
<evidence type="ECO:0000313" key="2">
    <source>
        <dbReference type="EMBL" id="RVW10047.1"/>
    </source>
</evidence>
<keyword evidence="3" id="KW-1185">Reference proteome</keyword>
<gene>
    <name evidence="2" type="ORF">EGT67_07395</name>
</gene>
<comment type="caution">
    <text evidence="2">The sequence shown here is derived from an EMBL/GenBank/DDBJ whole genome shotgun (WGS) entry which is preliminary data.</text>
</comment>
<proteinExistence type="predicted"/>
<dbReference type="OrthoDB" id="9794322at2"/>